<dbReference type="AlphaFoldDB" id="A0A7J5AM11"/>
<dbReference type="PROSITE" id="PS50110">
    <property type="entry name" value="RESPONSE_REGULATORY"/>
    <property type="match status" value="1"/>
</dbReference>
<dbReference type="GO" id="GO:0003677">
    <property type="term" value="F:DNA binding"/>
    <property type="evidence" value="ECO:0007669"/>
    <property type="project" value="InterPro"/>
</dbReference>
<comment type="caution">
    <text evidence="4">The sequence shown here is derived from an EMBL/GenBank/DDBJ whole genome shotgun (WGS) entry which is preliminary data.</text>
</comment>
<dbReference type="EMBL" id="WAAU01000012">
    <property type="protein sequence ID" value="KAB1158624.1"/>
    <property type="molecule type" value="Genomic_DNA"/>
</dbReference>
<dbReference type="InterPro" id="IPR046947">
    <property type="entry name" value="LytR-like"/>
</dbReference>
<dbReference type="PANTHER" id="PTHR37299:SF1">
    <property type="entry name" value="STAGE 0 SPORULATION PROTEIN A HOMOLOG"/>
    <property type="match status" value="1"/>
</dbReference>
<evidence type="ECO:0000256" key="1">
    <source>
        <dbReference type="PROSITE-ProRule" id="PRU00169"/>
    </source>
</evidence>
<evidence type="ECO:0000259" key="3">
    <source>
        <dbReference type="PROSITE" id="PS50930"/>
    </source>
</evidence>
<dbReference type="PROSITE" id="PS50930">
    <property type="entry name" value="HTH_LYTTR"/>
    <property type="match status" value="1"/>
</dbReference>
<keyword evidence="1" id="KW-0597">Phosphoprotein</keyword>
<dbReference type="Pfam" id="PF04397">
    <property type="entry name" value="LytTR"/>
    <property type="match status" value="1"/>
</dbReference>
<dbReference type="SUPFAM" id="SSF52172">
    <property type="entry name" value="CheY-like"/>
    <property type="match status" value="1"/>
</dbReference>
<proteinExistence type="predicted"/>
<dbReference type="SMART" id="SM00448">
    <property type="entry name" value="REC"/>
    <property type="match status" value="1"/>
</dbReference>
<evidence type="ECO:0000313" key="4">
    <source>
        <dbReference type="EMBL" id="KAB1158624.1"/>
    </source>
</evidence>
<dbReference type="GO" id="GO:0000156">
    <property type="term" value="F:phosphorelay response regulator activity"/>
    <property type="evidence" value="ECO:0007669"/>
    <property type="project" value="InterPro"/>
</dbReference>
<dbReference type="InterPro" id="IPR007492">
    <property type="entry name" value="LytTR_DNA-bd_dom"/>
</dbReference>
<dbReference type="OrthoDB" id="2168082at2"/>
<accession>A0A7J5AM11</accession>
<feature type="domain" description="HTH LytTR-type" evidence="3">
    <location>
        <begin position="143"/>
        <end position="250"/>
    </location>
</feature>
<protein>
    <submittedName>
        <fullName evidence="4">Response regulator transcription factor</fullName>
    </submittedName>
</protein>
<name>A0A7J5AM11_9FLAO</name>
<organism evidence="4 5">
    <name type="scientific">Tenacibaculum aiptasiae</name>
    <dbReference type="NCBI Taxonomy" id="426481"/>
    <lineage>
        <taxon>Bacteria</taxon>
        <taxon>Pseudomonadati</taxon>
        <taxon>Bacteroidota</taxon>
        <taxon>Flavobacteriia</taxon>
        <taxon>Flavobacteriales</taxon>
        <taxon>Flavobacteriaceae</taxon>
        <taxon>Tenacibaculum</taxon>
    </lineage>
</organism>
<sequence>MKIVIVEDEHLAAEKLERYIQKYNSNVSVLIKLSSIVDAVTWFEKGIDYDVAFMDIQLTDGLSFEIFNQVKITKPVIFTTAFDEYAIDAFKVNSIDYLLKPITFTDVSKAMVKLKTMESLFVNEEAINKVKSSVTKLKTKDRFLVRLGNHIHSIKTTDILLFYAEGRTVYLVTKENKKYILDYKLEDLIKVLEPSEFFRVNRTFIVSLNGVEDVIVYSNSRLKITPKVNVEKEIIVSREKVSAFKSWFEGN</sequence>
<dbReference type="InterPro" id="IPR001789">
    <property type="entry name" value="Sig_transdc_resp-reg_receiver"/>
</dbReference>
<dbReference type="SMART" id="SM00850">
    <property type="entry name" value="LytTR"/>
    <property type="match status" value="1"/>
</dbReference>
<dbReference type="Gene3D" id="3.40.50.2300">
    <property type="match status" value="1"/>
</dbReference>
<evidence type="ECO:0000313" key="5">
    <source>
        <dbReference type="Proteomes" id="UP000467305"/>
    </source>
</evidence>
<dbReference type="Pfam" id="PF00072">
    <property type="entry name" value="Response_reg"/>
    <property type="match status" value="1"/>
</dbReference>
<dbReference type="PANTHER" id="PTHR37299">
    <property type="entry name" value="TRANSCRIPTIONAL REGULATOR-RELATED"/>
    <property type="match status" value="1"/>
</dbReference>
<evidence type="ECO:0000259" key="2">
    <source>
        <dbReference type="PROSITE" id="PS50110"/>
    </source>
</evidence>
<feature type="modified residue" description="4-aspartylphosphate" evidence="1">
    <location>
        <position position="55"/>
    </location>
</feature>
<dbReference type="RefSeq" id="WP_150899593.1">
    <property type="nucleotide sequence ID" value="NZ_WAAU01000012.1"/>
</dbReference>
<gene>
    <name evidence="4" type="ORF">F7018_08375</name>
</gene>
<keyword evidence="5" id="KW-1185">Reference proteome</keyword>
<reference evidence="4 5" key="1">
    <citation type="submission" date="2019-09" db="EMBL/GenBank/DDBJ databases">
        <authorList>
            <person name="Cao W.R."/>
        </authorList>
    </citation>
    <scope>NUCLEOTIDE SEQUENCE [LARGE SCALE GENOMIC DNA]</scope>
    <source>
        <strain evidence="5">a4</strain>
    </source>
</reference>
<dbReference type="InterPro" id="IPR011006">
    <property type="entry name" value="CheY-like_superfamily"/>
</dbReference>
<feature type="domain" description="Response regulatory" evidence="2">
    <location>
        <begin position="2"/>
        <end position="115"/>
    </location>
</feature>
<dbReference type="Proteomes" id="UP000467305">
    <property type="component" value="Unassembled WGS sequence"/>
</dbReference>
<dbReference type="Gene3D" id="2.40.50.1020">
    <property type="entry name" value="LytTr DNA-binding domain"/>
    <property type="match status" value="1"/>
</dbReference>